<feature type="compositionally biased region" description="Basic and acidic residues" evidence="2">
    <location>
        <begin position="1"/>
        <end position="24"/>
    </location>
</feature>
<gene>
    <name evidence="6" type="ORF">S58_39720</name>
</gene>
<evidence type="ECO:0000313" key="6">
    <source>
        <dbReference type="EMBL" id="BAM89958.1"/>
    </source>
</evidence>
<dbReference type="HOGENOM" id="CLU_018816_15_1_5"/>
<feature type="region of interest" description="Disordered" evidence="2">
    <location>
        <begin position="196"/>
        <end position="215"/>
    </location>
</feature>
<dbReference type="Proteomes" id="UP000011841">
    <property type="component" value="Chromosome"/>
</dbReference>
<feature type="domain" description="CusB-like beta-barrel" evidence="5">
    <location>
        <begin position="296"/>
        <end position="338"/>
    </location>
</feature>
<evidence type="ECO:0000256" key="1">
    <source>
        <dbReference type="SAM" id="Coils"/>
    </source>
</evidence>
<dbReference type="OrthoDB" id="9811754at2"/>
<dbReference type="InterPro" id="IPR058792">
    <property type="entry name" value="Beta-barrel_RND_2"/>
</dbReference>
<accession>M4Z8H9</accession>
<organism evidence="6 7">
    <name type="scientific">Bradyrhizobium oligotrophicum S58</name>
    <dbReference type="NCBI Taxonomy" id="1245469"/>
    <lineage>
        <taxon>Bacteria</taxon>
        <taxon>Pseudomonadati</taxon>
        <taxon>Pseudomonadota</taxon>
        <taxon>Alphaproteobacteria</taxon>
        <taxon>Hyphomicrobiales</taxon>
        <taxon>Nitrobacteraceae</taxon>
        <taxon>Bradyrhizobium</taxon>
    </lineage>
</organism>
<dbReference type="InterPro" id="IPR058625">
    <property type="entry name" value="MdtA-like_BSH"/>
</dbReference>
<dbReference type="eggNOG" id="COG1566">
    <property type="taxonomic scope" value="Bacteria"/>
</dbReference>
<feature type="compositionally biased region" description="Polar residues" evidence="2">
    <location>
        <begin position="200"/>
        <end position="215"/>
    </location>
</feature>
<feature type="coiled-coil region" evidence="1">
    <location>
        <begin position="230"/>
        <end position="264"/>
    </location>
</feature>
<reference evidence="6 7" key="1">
    <citation type="journal article" date="2013" name="Appl. Environ. Microbiol.">
        <title>Genome analysis suggests that the soil oligotrophic bacterium Agromonas oligotrophica (Bradyrhizobium oligotrophicum) is a nitrogen-fixing symbiont of Aeschynomene indica.</title>
        <authorList>
            <person name="Okubo T."/>
            <person name="Fukushima S."/>
            <person name="Itakura M."/>
            <person name="Oshima K."/>
            <person name="Longtonglang A."/>
            <person name="Teaumroong N."/>
            <person name="Mitsui H."/>
            <person name="Hattori M."/>
            <person name="Hattori R."/>
            <person name="Hattori T."/>
            <person name="Minamisawa K."/>
        </authorList>
    </citation>
    <scope>NUCLEOTIDE SEQUENCE [LARGE SCALE GENOMIC DNA]</scope>
    <source>
        <strain evidence="6 7">S58</strain>
    </source>
</reference>
<name>M4Z8H9_9BRAD</name>
<proteinExistence type="predicted"/>
<keyword evidence="7" id="KW-1185">Reference proteome</keyword>
<dbReference type="GO" id="GO:0055085">
    <property type="term" value="P:transmembrane transport"/>
    <property type="evidence" value="ECO:0007669"/>
    <property type="project" value="InterPro"/>
</dbReference>
<dbReference type="Pfam" id="PF25954">
    <property type="entry name" value="Beta-barrel_RND_2"/>
    <property type="match status" value="1"/>
</dbReference>
<feature type="domain" description="Multidrug resistance protein MdtA-like barrel-sandwich hybrid" evidence="4">
    <location>
        <begin position="97"/>
        <end position="291"/>
    </location>
</feature>
<dbReference type="Gene3D" id="2.40.30.170">
    <property type="match status" value="1"/>
</dbReference>
<dbReference type="InterPro" id="IPR050739">
    <property type="entry name" value="MFP"/>
</dbReference>
<protein>
    <submittedName>
        <fullName evidence="6">Putative multidrug resistance protein (HlyD family), EmrA-like protein</fullName>
    </submittedName>
</protein>
<feature type="coiled-coil region" evidence="1">
    <location>
        <begin position="136"/>
        <end position="184"/>
    </location>
</feature>
<dbReference type="KEGG" id="aol:S58_39720"/>
<evidence type="ECO:0000259" key="5">
    <source>
        <dbReference type="Pfam" id="PF25954"/>
    </source>
</evidence>
<dbReference type="EMBL" id="AP012603">
    <property type="protein sequence ID" value="BAM89958.1"/>
    <property type="molecule type" value="Genomic_DNA"/>
</dbReference>
<keyword evidence="1" id="KW-0175">Coiled coil</keyword>
<dbReference type="STRING" id="1245469.S58_39720"/>
<sequence>MDAQTKPREPAADHPRPHDRREEQPAPEQGRQSDKANPTEPDAERKPSLRDRLRAHPWLTAAGIVVALVVVIGAIAYWLNARHYESTDDAFIAARSFSVAPKVGGYVIDVPVTDNQHVNAGDVLARIDPRDYQIAIDQAKAQVAVGEANVDNIEAQIASQKEQVAQARAQVDQADAQRQFAQQEEGRARDLVERGAGTVQREQQTRSDLQSQQANTTRAKAALTAAELGIKTLQTQLESAKASLQQAQAQLDQANLNLQYTNVTAAEPGRVVKLSAARGTLATAGQSLMMFVPDDVWVVANYKETQLTDMRPGQPVEVRIDAYPDRRLTGKIASVQPGSGTAFSLLPAENATGNYVKVVQRVPVKITIDSWPADLPVGPGMSVVPRTRVR</sequence>
<keyword evidence="3" id="KW-0472">Membrane</keyword>
<dbReference type="SUPFAM" id="SSF111369">
    <property type="entry name" value="HlyD-like secretion proteins"/>
    <property type="match status" value="2"/>
</dbReference>
<evidence type="ECO:0000259" key="4">
    <source>
        <dbReference type="Pfam" id="PF25917"/>
    </source>
</evidence>
<keyword evidence="3" id="KW-0812">Transmembrane</keyword>
<evidence type="ECO:0000256" key="2">
    <source>
        <dbReference type="SAM" id="MobiDB-lite"/>
    </source>
</evidence>
<keyword evidence="3" id="KW-1133">Transmembrane helix</keyword>
<evidence type="ECO:0000313" key="7">
    <source>
        <dbReference type="Proteomes" id="UP000011841"/>
    </source>
</evidence>
<feature type="region of interest" description="Disordered" evidence="2">
    <location>
        <begin position="1"/>
        <end position="49"/>
    </location>
</feature>
<dbReference type="PANTHER" id="PTHR30386">
    <property type="entry name" value="MEMBRANE FUSION SUBUNIT OF EMRAB-TOLC MULTIDRUG EFFLUX PUMP"/>
    <property type="match status" value="1"/>
</dbReference>
<dbReference type="AlphaFoldDB" id="M4Z8H9"/>
<dbReference type="Gene3D" id="2.40.50.100">
    <property type="match status" value="1"/>
</dbReference>
<evidence type="ECO:0000256" key="3">
    <source>
        <dbReference type="SAM" id="Phobius"/>
    </source>
</evidence>
<dbReference type="Pfam" id="PF25917">
    <property type="entry name" value="BSH_RND"/>
    <property type="match status" value="1"/>
</dbReference>
<feature type="transmembrane region" description="Helical" evidence="3">
    <location>
        <begin position="58"/>
        <end position="79"/>
    </location>
</feature>
<dbReference type="PANTHER" id="PTHR30386:SF24">
    <property type="entry name" value="MULTIDRUG RESISTANCE EFFLUX PUMP"/>
    <property type="match status" value="1"/>
</dbReference>
<dbReference type="PATRIC" id="fig|1245469.3.peg.4054"/>